<evidence type="ECO:0000313" key="3">
    <source>
        <dbReference type="Proteomes" id="UP001321786"/>
    </source>
</evidence>
<feature type="transmembrane region" description="Helical" evidence="1">
    <location>
        <begin position="25"/>
        <end position="44"/>
    </location>
</feature>
<dbReference type="GO" id="GO:0005886">
    <property type="term" value="C:plasma membrane"/>
    <property type="evidence" value="ECO:0007669"/>
    <property type="project" value="TreeGrafter"/>
</dbReference>
<dbReference type="GO" id="GO:0004713">
    <property type="term" value="F:protein tyrosine kinase activity"/>
    <property type="evidence" value="ECO:0007669"/>
    <property type="project" value="TreeGrafter"/>
</dbReference>
<feature type="transmembrane region" description="Helical" evidence="1">
    <location>
        <begin position="421"/>
        <end position="440"/>
    </location>
</feature>
<dbReference type="PANTHER" id="PTHR32309">
    <property type="entry name" value="TYROSINE-PROTEIN KINASE"/>
    <property type="match status" value="1"/>
</dbReference>
<gene>
    <name evidence="2" type="ORF">HLPR_26990</name>
</gene>
<proteinExistence type="predicted"/>
<dbReference type="RefSeq" id="WP_338535959.1">
    <property type="nucleotide sequence ID" value="NZ_AP028654.1"/>
</dbReference>
<reference evidence="2 3" key="1">
    <citation type="submission" date="2023-08" db="EMBL/GenBank/DDBJ databases">
        <title>Helicovermis profunda gen. nov., sp. nov., a novel mesophilic, fermentative bacterium within the Bacillota from a deep-sea hydrothermal vent chimney.</title>
        <authorList>
            <person name="Miyazaki U."/>
            <person name="Mizutani D."/>
            <person name="Hashimoto Y."/>
            <person name="Tame A."/>
            <person name="Sawayama S."/>
            <person name="Miyazaki J."/>
            <person name="Takai K."/>
            <person name="Nakagawa S."/>
        </authorList>
    </citation>
    <scope>NUCLEOTIDE SEQUENCE [LARGE SCALE GENOMIC DNA]</scope>
    <source>
        <strain evidence="2 3">S502</strain>
    </source>
</reference>
<keyword evidence="1" id="KW-0472">Membrane</keyword>
<keyword evidence="3" id="KW-1185">Reference proteome</keyword>
<keyword evidence="1" id="KW-0812">Transmembrane</keyword>
<sequence length="447" mass="51285">MENNQSYDEISLKELIMVLIKNKEFIIVFTLIAVLITGIISYNMNVNSKEAQLLFSINHAKISQGKNIDGSTFDVYEIASPYILKDVIKELKLEGKLSSNDIRKNIVFSPLIPESIEKKQKFSLEKEGTSLPYYPNQFLLEVKTDKSSGIDSSLAMKIANQIIESYIKYFSKEYIDTNPVVNKIIAFKPNDYDYSDVSMVFHNQIDTLVDYNTKLSKADPDYRSKNTGLSFSDIVSSIYIIDEIDLNHIDSMISAFKLTKDKKKLIVYYNYLIDQLQLNKNKVLNSENVTKTMLDKLDNTKNDIILNSNNDNNDNKDTKESYFSNLVLQTSSFGGTIADIQKNIDYYKNELNELNKDKVLDKSKVKVENEVENLIDSTFIEIQKWINITNKTSSEFYEKLMTRAVTPLSPAEIYSNVNVKLNLAIGIVLGLMISVFIAFFREYWKES</sequence>
<protein>
    <recommendedName>
        <fullName evidence="4">Polysaccharide chain length determinant N-terminal domain-containing protein</fullName>
    </recommendedName>
</protein>
<dbReference type="AlphaFoldDB" id="A0AAU9E797"/>
<evidence type="ECO:0000256" key="1">
    <source>
        <dbReference type="SAM" id="Phobius"/>
    </source>
</evidence>
<dbReference type="KEGG" id="hprf:HLPR_26990"/>
<name>A0AAU9E797_9FIRM</name>
<dbReference type="Proteomes" id="UP001321786">
    <property type="component" value="Chromosome"/>
</dbReference>
<evidence type="ECO:0000313" key="2">
    <source>
        <dbReference type="EMBL" id="BEP30368.1"/>
    </source>
</evidence>
<dbReference type="EMBL" id="AP028654">
    <property type="protein sequence ID" value="BEP30368.1"/>
    <property type="molecule type" value="Genomic_DNA"/>
</dbReference>
<dbReference type="PANTHER" id="PTHR32309:SF13">
    <property type="entry name" value="FERRIC ENTEROBACTIN TRANSPORT PROTEIN FEPE"/>
    <property type="match status" value="1"/>
</dbReference>
<evidence type="ECO:0008006" key="4">
    <source>
        <dbReference type="Google" id="ProtNLM"/>
    </source>
</evidence>
<organism evidence="2 3">
    <name type="scientific">Helicovermis profundi</name>
    <dbReference type="NCBI Taxonomy" id="3065157"/>
    <lineage>
        <taxon>Bacteria</taxon>
        <taxon>Bacillati</taxon>
        <taxon>Bacillota</taxon>
        <taxon>Clostridia</taxon>
        <taxon>Helicovermis</taxon>
    </lineage>
</organism>
<keyword evidence="1" id="KW-1133">Transmembrane helix</keyword>
<dbReference type="InterPro" id="IPR050445">
    <property type="entry name" value="Bact_polysacc_biosynth/exp"/>
</dbReference>
<accession>A0AAU9E797</accession>